<dbReference type="Pfam" id="PF07751">
    <property type="entry name" value="Abi_2"/>
    <property type="match status" value="1"/>
</dbReference>
<proteinExistence type="predicted"/>
<evidence type="ECO:0000313" key="2">
    <source>
        <dbReference type="Proteomes" id="UP000824081"/>
    </source>
</evidence>
<protein>
    <submittedName>
        <fullName evidence="1">Abi family protein</fullName>
    </submittedName>
</protein>
<organism evidence="1 2">
    <name type="scientific">Candidatus Scatosoma pullistercoris</name>
    <dbReference type="NCBI Taxonomy" id="2840934"/>
    <lineage>
        <taxon>Bacteria</taxon>
        <taxon>Bacillati</taxon>
        <taxon>Bacillota</taxon>
        <taxon>Clostridia</taxon>
        <taxon>Candidatus Scatosoma</taxon>
    </lineage>
</organism>
<reference evidence="1" key="2">
    <citation type="journal article" date="2021" name="PeerJ">
        <title>Extensive microbial diversity within the chicken gut microbiome revealed by metagenomics and culture.</title>
        <authorList>
            <person name="Gilroy R."/>
            <person name="Ravi A."/>
            <person name="Getino M."/>
            <person name="Pursley I."/>
            <person name="Horton D.L."/>
            <person name="Alikhan N.F."/>
            <person name="Baker D."/>
            <person name="Gharbi K."/>
            <person name="Hall N."/>
            <person name="Watson M."/>
            <person name="Adriaenssens E.M."/>
            <person name="Foster-Nyarko E."/>
            <person name="Jarju S."/>
            <person name="Secka A."/>
            <person name="Antonio M."/>
            <person name="Oren A."/>
            <person name="Chaudhuri R.R."/>
            <person name="La Ragione R."/>
            <person name="Hildebrand F."/>
            <person name="Pallen M.J."/>
        </authorList>
    </citation>
    <scope>NUCLEOTIDE SEQUENCE</scope>
    <source>
        <strain evidence="1">11687</strain>
    </source>
</reference>
<accession>A0A9D1MEF3</accession>
<dbReference type="InterPro" id="IPR011664">
    <property type="entry name" value="Abi_system_AbiD/AbiF-like"/>
</dbReference>
<name>A0A9D1MEF3_9FIRM</name>
<dbReference type="EMBL" id="DVMZ01000028">
    <property type="protein sequence ID" value="HIU58664.1"/>
    <property type="molecule type" value="Genomic_DNA"/>
</dbReference>
<sequence length="318" mass="37124">MCEKIYLSYEQQVEKLRRDGLIVEDERTAISRLKWEGYYNFAVGYNRLFKDDRKRYICGVRFEHIEALYDFDKHLRGIVYEYTQGVECNLKALIADTFSRLYGVREKAYLTEENFTSDPAERGNVRWLIATCRDLIRDSMREGTKSYRDYIAHNAKVYGHVPLWALIRALSFGNASKFLKLMKPEDRSEIAGEYRLSGKTLCNMTEIAISFRNIAAHGERVYCAHLPAVRLTENLSVFRKIQVPGFSDGRLRYGRCDFLALMLVFKYMLPRKEFSVFLSRVKKEVEELKSVLPAFAMRRVFEQTGLSGAWKKLNDISV</sequence>
<dbReference type="AlphaFoldDB" id="A0A9D1MEF3"/>
<gene>
    <name evidence="1" type="ORF">IAC57_01040</name>
</gene>
<evidence type="ECO:0000313" key="1">
    <source>
        <dbReference type="EMBL" id="HIU58664.1"/>
    </source>
</evidence>
<reference evidence="1" key="1">
    <citation type="submission" date="2020-10" db="EMBL/GenBank/DDBJ databases">
        <authorList>
            <person name="Gilroy R."/>
        </authorList>
    </citation>
    <scope>NUCLEOTIDE SEQUENCE</scope>
    <source>
        <strain evidence="1">11687</strain>
    </source>
</reference>
<dbReference type="Proteomes" id="UP000824081">
    <property type="component" value="Unassembled WGS sequence"/>
</dbReference>
<comment type="caution">
    <text evidence="1">The sequence shown here is derived from an EMBL/GenBank/DDBJ whole genome shotgun (WGS) entry which is preliminary data.</text>
</comment>